<evidence type="ECO:0000256" key="5">
    <source>
        <dbReference type="ARBA" id="ARBA00022840"/>
    </source>
</evidence>
<dbReference type="RefSeq" id="WP_344991950.1">
    <property type="nucleotide sequence ID" value="NZ_BAABFR010000011.1"/>
</dbReference>
<feature type="region of interest" description="Disordered" evidence="6">
    <location>
        <begin position="1"/>
        <end position="38"/>
    </location>
</feature>
<feature type="domain" description="DNA2/NAM7 helicase-like C-terminal" evidence="8">
    <location>
        <begin position="1069"/>
        <end position="1254"/>
    </location>
</feature>
<dbReference type="InterPro" id="IPR049468">
    <property type="entry name" value="Restrct_endonuc-II-like_dom"/>
</dbReference>
<protein>
    <recommendedName>
        <fullName evidence="12">Part of AAA domain-containing protein</fullName>
    </recommendedName>
</protein>
<keyword evidence="4" id="KW-0347">Helicase</keyword>
<comment type="similarity">
    <text evidence="1">Belongs to the DNA2/NAM7 helicase family.</text>
</comment>
<feature type="compositionally biased region" description="Basic and acidic residues" evidence="6">
    <location>
        <begin position="24"/>
        <end position="38"/>
    </location>
</feature>
<evidence type="ECO:0000256" key="4">
    <source>
        <dbReference type="ARBA" id="ARBA00022806"/>
    </source>
</evidence>
<dbReference type="InterPro" id="IPR027417">
    <property type="entry name" value="P-loop_NTPase"/>
</dbReference>
<feature type="domain" description="Restriction endonuclease type II-like" evidence="9">
    <location>
        <begin position="1302"/>
        <end position="1395"/>
    </location>
</feature>
<keyword evidence="2" id="KW-0547">Nucleotide-binding</keyword>
<reference evidence="11" key="1">
    <citation type="journal article" date="2019" name="Int. J. Syst. Evol. Microbiol.">
        <title>The Global Catalogue of Microorganisms (GCM) 10K type strain sequencing project: providing services to taxonomists for standard genome sequencing and annotation.</title>
        <authorList>
            <consortium name="The Broad Institute Genomics Platform"/>
            <consortium name="The Broad Institute Genome Sequencing Center for Infectious Disease"/>
            <person name="Wu L."/>
            <person name="Ma J."/>
        </authorList>
    </citation>
    <scope>NUCLEOTIDE SEQUENCE [LARGE SCALE GENOMIC DNA]</scope>
    <source>
        <strain evidence="11">JCM 17688</strain>
    </source>
</reference>
<evidence type="ECO:0000259" key="7">
    <source>
        <dbReference type="Pfam" id="PF13086"/>
    </source>
</evidence>
<keyword evidence="11" id="KW-1185">Reference proteome</keyword>
<evidence type="ECO:0000256" key="1">
    <source>
        <dbReference type="ARBA" id="ARBA00007913"/>
    </source>
</evidence>
<comment type="caution">
    <text evidence="10">The sequence shown here is derived from an EMBL/GenBank/DDBJ whole genome shotgun (WGS) entry which is preliminary data.</text>
</comment>
<evidence type="ECO:0000256" key="6">
    <source>
        <dbReference type="SAM" id="MobiDB-lite"/>
    </source>
</evidence>
<evidence type="ECO:0000256" key="2">
    <source>
        <dbReference type="ARBA" id="ARBA00022741"/>
    </source>
</evidence>
<dbReference type="Pfam" id="PF13087">
    <property type="entry name" value="AAA_12"/>
    <property type="match status" value="1"/>
</dbReference>
<feature type="region of interest" description="Disordered" evidence="6">
    <location>
        <begin position="700"/>
        <end position="727"/>
    </location>
</feature>
<feature type="compositionally biased region" description="Basic and acidic residues" evidence="6">
    <location>
        <begin position="1"/>
        <end position="14"/>
    </location>
</feature>
<dbReference type="InterPro" id="IPR041679">
    <property type="entry name" value="DNA2/NAM7-like_C"/>
</dbReference>
<dbReference type="EMBL" id="BAABFR010000011">
    <property type="protein sequence ID" value="GAA4386879.1"/>
    <property type="molecule type" value="Genomic_DNA"/>
</dbReference>
<evidence type="ECO:0000259" key="9">
    <source>
        <dbReference type="Pfam" id="PF18741"/>
    </source>
</evidence>
<dbReference type="Pfam" id="PF13086">
    <property type="entry name" value="AAA_11"/>
    <property type="match status" value="1"/>
</dbReference>
<dbReference type="InterPro" id="IPR050534">
    <property type="entry name" value="Coronavir_polyprotein_1ab"/>
</dbReference>
<dbReference type="Gene3D" id="3.40.960.10">
    <property type="entry name" value="VSR Endonuclease"/>
    <property type="match status" value="1"/>
</dbReference>
<dbReference type="InterPro" id="IPR011335">
    <property type="entry name" value="Restrct_endonuc-II-like"/>
</dbReference>
<gene>
    <name evidence="10" type="ORF">GCM10023147_10650</name>
</gene>
<dbReference type="InterPro" id="IPR041677">
    <property type="entry name" value="DNA2/NAM7_AAA_11"/>
</dbReference>
<dbReference type="Proteomes" id="UP001500635">
    <property type="component" value="Unassembled WGS sequence"/>
</dbReference>
<dbReference type="SUPFAM" id="SSF52540">
    <property type="entry name" value="P-loop containing nucleoside triphosphate hydrolases"/>
    <property type="match status" value="1"/>
</dbReference>
<dbReference type="SUPFAM" id="SSF52980">
    <property type="entry name" value="Restriction endonuclease-like"/>
    <property type="match status" value="1"/>
</dbReference>
<keyword evidence="3" id="KW-0378">Hydrolase</keyword>
<accession>A0ABP8J8G4</accession>
<dbReference type="Gene3D" id="3.40.50.300">
    <property type="entry name" value="P-loop containing nucleotide triphosphate hydrolases"/>
    <property type="match status" value="3"/>
</dbReference>
<keyword evidence="5" id="KW-0067">ATP-binding</keyword>
<dbReference type="InterPro" id="IPR047187">
    <property type="entry name" value="SF1_C_Upf1"/>
</dbReference>
<evidence type="ECO:0000259" key="8">
    <source>
        <dbReference type="Pfam" id="PF13087"/>
    </source>
</evidence>
<feature type="domain" description="DNA2/NAM7 helicase helicase" evidence="7">
    <location>
        <begin position="304"/>
        <end position="416"/>
    </location>
</feature>
<name>A0ABP8J8G4_9ACTN</name>
<dbReference type="PANTHER" id="PTHR43788:SF8">
    <property type="entry name" value="DNA-BINDING PROTEIN SMUBP-2"/>
    <property type="match status" value="1"/>
</dbReference>
<evidence type="ECO:0000313" key="11">
    <source>
        <dbReference type="Proteomes" id="UP001500635"/>
    </source>
</evidence>
<dbReference type="PANTHER" id="PTHR43788">
    <property type="entry name" value="DNA2/NAM7 HELICASE FAMILY MEMBER"/>
    <property type="match status" value="1"/>
</dbReference>
<dbReference type="CDD" id="cd18808">
    <property type="entry name" value="SF1_C_Upf1"/>
    <property type="match status" value="1"/>
</dbReference>
<proteinExistence type="inferred from homology"/>
<dbReference type="Pfam" id="PF18741">
    <property type="entry name" value="MTES_1575"/>
    <property type="match status" value="1"/>
</dbReference>
<evidence type="ECO:0000313" key="10">
    <source>
        <dbReference type="EMBL" id="GAA4386879.1"/>
    </source>
</evidence>
<evidence type="ECO:0000256" key="3">
    <source>
        <dbReference type="ARBA" id="ARBA00022801"/>
    </source>
</evidence>
<evidence type="ECO:0008006" key="12">
    <source>
        <dbReference type="Google" id="ProtNLM"/>
    </source>
</evidence>
<sequence length="1428" mass="156019">MTDAGDGREPDGRRARAGTAGRAADPDRAAAGGDRHGGDRHDKVLRLLQYLHDLARSRSALARDLDDQLGVIELADLGERWRADTAPGATIVTVGNRDAGDPASPYARLLRMYDEITEHPESLELVLASGLLTARSGDTRIRAHILTQPVLLERDKRGKSISVVLPRDSAPRFEDALLLAGLDGFDLSGSAELQAELRESVRTVVDPACARFTERWRSRAVTLDGARISPSPALVLRTRGSSPLLAFYDAMLAWASDGDRPLPPGLVQLIDAVEVDERLQMLADCGGAPPRQLVQDAYYVLPSNVEQRDILARMGSDSGVVVEGPPGTGKTHTIANLLAALLAKGQRVLVVSEKAHALAVLEDMLPPDLRKLVVSMTDVTQDGAASLAASVTEIATRKSTFSEPLIEAELKDLRGKRDQAIERREELMRQVWRLRSSESETSEWMESGYSGRPAEVVERVRADAPRYSWLPAPVSGAVPPLDTNEFGRLVSLLRRNSDLFARRLSHNLPDLGSAVPGFDRIEQLCAVVDRAPSGGDESGFAELRGAVDPAALAEIRARADAAAERLEVVRRYPDEARRLAEDNLLGERGHVAGRLAGLDDVLAAAVADDEVLGGTRVQFSEVPGAPARAALDRYAAHLESGATPRRRFRRPEQKDFEATGLEVRVDGTALTGDTADSAGLRAAARHLAVEDAIERIGGALSGVGLPAPEADPRGESGQSRSARLSAAGDQLRRAQNALALVADRDRLLAALSPVASHVTSPRDLQQLSDLVRGVRRSSGASGARDALGELADIRTRVVDIVERGPSPEGDALVAALSGHDYGRIQAARRAWDVARRERDDRGALDLLALRLRTKAPALLDLVASTARDQVWNSRIPEFSNAWAWRRASDWVAERAKPDDDARIEDELHAAEQDVAHYTTRIATAEAWQRCLYRITYDEIRALHAYRDHIANIGRGSGRHAERFRVAAREAMRQAQGAIPAWIMPISQVVATLPPELGLFDVVIVDEASQAEVTSAFLLWLAPRIIVVGDENQCAPSSSIGADLDEVFARLDAQLPDVPPYLRDGLTPRSSLFTLLRTRFGSTIRLREHFRCMPEIIDFSSRQFYSAAPLIPVRHYGADRPVPLRVTRVAGGQAEGVGSKLINPKEAQAIADAVAGMVADPVYAGRSIGVIVLQGQAQVDELYRRLRATVDPDEWDARRLRVGTPPDFQGDERDVVLLSMVVSSGHRFVSLTGRDFQRRFNVAASRARDQMWLFTSVDADELRETDLRRSLLEYISRADVEIAPPMPTGVPTDRRVEPFGSLFEQQVFVRLADMGYHVNPKVTVNNRVVDLVVTGEHARLAVECDGADFVSTPEQARSDLERERELRRCGWEFVRVRESVFRIDPDAAIAVVVAALQRRGVAPLTLQRAITTGDRDGGWRPVGLDIDND</sequence>
<organism evidence="10 11">
    <name type="scientific">Tsukamurella soli</name>
    <dbReference type="NCBI Taxonomy" id="644556"/>
    <lineage>
        <taxon>Bacteria</taxon>
        <taxon>Bacillati</taxon>
        <taxon>Actinomycetota</taxon>
        <taxon>Actinomycetes</taxon>
        <taxon>Mycobacteriales</taxon>
        <taxon>Tsukamurellaceae</taxon>
        <taxon>Tsukamurella</taxon>
    </lineage>
</organism>